<feature type="compositionally biased region" description="Basic residues" evidence="2">
    <location>
        <begin position="209"/>
        <end position="237"/>
    </location>
</feature>
<feature type="region of interest" description="Disordered" evidence="2">
    <location>
        <begin position="193"/>
        <end position="266"/>
    </location>
</feature>
<feature type="domain" description="Integrase catalytic" evidence="3">
    <location>
        <begin position="135"/>
        <end position="190"/>
    </location>
</feature>
<organism evidence="5 6">
    <name type="scientific">Kineosphaera limosa NBRC 100340</name>
    <dbReference type="NCBI Taxonomy" id="1184609"/>
    <lineage>
        <taxon>Bacteria</taxon>
        <taxon>Bacillati</taxon>
        <taxon>Actinomycetota</taxon>
        <taxon>Actinomycetes</taxon>
        <taxon>Micrococcales</taxon>
        <taxon>Dermatophilaceae</taxon>
        <taxon>Kineosphaera</taxon>
    </lineage>
</organism>
<dbReference type="InterPro" id="IPR001584">
    <property type="entry name" value="Integrase_cat-core"/>
</dbReference>
<dbReference type="InterPro" id="IPR048020">
    <property type="entry name" value="Transpos_IS3"/>
</dbReference>
<accession>K6WTC7</accession>
<dbReference type="InterPro" id="IPR012337">
    <property type="entry name" value="RNaseH-like_sf"/>
</dbReference>
<dbReference type="eggNOG" id="COG2801">
    <property type="taxonomic scope" value="Bacteria"/>
</dbReference>
<sequence>MSDKYALIAAEQATGEPAPSVSAMCSGLEVSRSGFYDWQRAEPSKRQRRRAKVTRHVHGAFEAGRGTYGVRRVHAILTRCTDPEVASASIDLVRAIMREEGLAACQPRAYKVTTEQDPDADPIRDRLHRDFTADTPGAKLVGDITYIKTWEGWLYLATVIDCCTTQVLGWSMADHMRTDLICDALTMAATGHQQPVQLHGAGRPEPPRWRRPGSRPRPRRDRRPWRRRRRDRRRRHQPNGGRAQHLPPRLQPGRTPRHLRRSVRRR</sequence>
<comment type="caution">
    <text evidence="5">The sequence shown here is derived from an EMBL/GenBank/DDBJ whole genome shotgun (WGS) entry which is preliminary data.</text>
</comment>
<gene>
    <name evidence="5" type="ORF">KILIM_018_00760</name>
</gene>
<evidence type="ECO:0000313" key="6">
    <source>
        <dbReference type="Proteomes" id="UP000008366"/>
    </source>
</evidence>
<evidence type="ECO:0000256" key="2">
    <source>
        <dbReference type="SAM" id="MobiDB-lite"/>
    </source>
</evidence>
<dbReference type="STRING" id="1184609.KILIM_018_00760"/>
<feature type="domain" description="HTH-like" evidence="4">
    <location>
        <begin position="52"/>
        <end position="109"/>
    </location>
</feature>
<dbReference type="SUPFAM" id="SSF53098">
    <property type="entry name" value="Ribonuclease H-like"/>
    <property type="match status" value="1"/>
</dbReference>
<dbReference type="PANTHER" id="PTHR46889">
    <property type="entry name" value="TRANSPOSASE INSF FOR INSERTION SEQUENCE IS3B-RELATED"/>
    <property type="match status" value="1"/>
</dbReference>
<protein>
    <submittedName>
        <fullName evidence="5">Putative transposase</fullName>
    </submittedName>
</protein>
<dbReference type="AlphaFoldDB" id="K6WTC7"/>
<dbReference type="Pfam" id="PF00665">
    <property type="entry name" value="rve"/>
    <property type="match status" value="1"/>
</dbReference>
<dbReference type="NCBIfam" id="NF033516">
    <property type="entry name" value="transpos_IS3"/>
    <property type="match status" value="1"/>
</dbReference>
<evidence type="ECO:0000256" key="1">
    <source>
        <dbReference type="ARBA" id="ARBA00002286"/>
    </source>
</evidence>
<evidence type="ECO:0000259" key="3">
    <source>
        <dbReference type="Pfam" id="PF00665"/>
    </source>
</evidence>
<dbReference type="Proteomes" id="UP000008366">
    <property type="component" value="Unassembled WGS sequence"/>
</dbReference>
<evidence type="ECO:0000313" key="5">
    <source>
        <dbReference type="EMBL" id="GAB95327.1"/>
    </source>
</evidence>
<dbReference type="InterPro" id="IPR050900">
    <property type="entry name" value="Transposase_IS3/IS150/IS904"/>
</dbReference>
<feature type="compositionally biased region" description="Basic residues" evidence="2">
    <location>
        <begin position="255"/>
        <end position="266"/>
    </location>
</feature>
<dbReference type="PANTHER" id="PTHR46889:SF4">
    <property type="entry name" value="TRANSPOSASE INSO FOR INSERTION SEQUENCE ELEMENT IS911B-RELATED"/>
    <property type="match status" value="1"/>
</dbReference>
<dbReference type="InterPro" id="IPR036397">
    <property type="entry name" value="RNaseH_sf"/>
</dbReference>
<dbReference type="Pfam" id="PF13276">
    <property type="entry name" value="HTH_21"/>
    <property type="match status" value="1"/>
</dbReference>
<dbReference type="InterPro" id="IPR025948">
    <property type="entry name" value="HTH-like_dom"/>
</dbReference>
<proteinExistence type="predicted"/>
<dbReference type="GO" id="GO:0003676">
    <property type="term" value="F:nucleic acid binding"/>
    <property type="evidence" value="ECO:0007669"/>
    <property type="project" value="InterPro"/>
</dbReference>
<dbReference type="GO" id="GO:0015074">
    <property type="term" value="P:DNA integration"/>
    <property type="evidence" value="ECO:0007669"/>
    <property type="project" value="InterPro"/>
</dbReference>
<keyword evidence="6" id="KW-1185">Reference proteome</keyword>
<dbReference type="EMBL" id="BAHD01000018">
    <property type="protein sequence ID" value="GAB95327.1"/>
    <property type="molecule type" value="Genomic_DNA"/>
</dbReference>
<reference evidence="5 6" key="1">
    <citation type="submission" date="2012-08" db="EMBL/GenBank/DDBJ databases">
        <title>Whole genome shotgun sequence of Kineosphaera limosa NBRC 100340.</title>
        <authorList>
            <person name="Yoshida I."/>
            <person name="Isaki S."/>
            <person name="Hosoyama A."/>
            <person name="Tsuchikane K."/>
            <person name="Katsumata H."/>
            <person name="Ando Y."/>
            <person name="Ohji S."/>
            <person name="Hamada M."/>
            <person name="Tamura T."/>
            <person name="Yamazoe A."/>
            <person name="Yamazaki S."/>
            <person name="Fujita N."/>
        </authorList>
    </citation>
    <scope>NUCLEOTIDE SEQUENCE [LARGE SCALE GENOMIC DNA]</scope>
    <source>
        <strain evidence="5 6">NBRC 100340</strain>
    </source>
</reference>
<name>K6WTC7_9MICO</name>
<comment type="function">
    <text evidence="1">Involved in the transposition of the insertion sequence.</text>
</comment>
<dbReference type="Gene3D" id="3.30.420.10">
    <property type="entry name" value="Ribonuclease H-like superfamily/Ribonuclease H"/>
    <property type="match status" value="1"/>
</dbReference>
<evidence type="ECO:0000259" key="4">
    <source>
        <dbReference type="Pfam" id="PF13276"/>
    </source>
</evidence>